<proteinExistence type="predicted"/>
<evidence type="ECO:0000313" key="2">
    <source>
        <dbReference type="WBParaSite" id="Hba_00793"/>
    </source>
</evidence>
<dbReference type="WBParaSite" id="Hba_00793">
    <property type="protein sequence ID" value="Hba_00793"/>
    <property type="gene ID" value="Hba_00793"/>
</dbReference>
<dbReference type="Proteomes" id="UP000095283">
    <property type="component" value="Unplaced"/>
</dbReference>
<evidence type="ECO:0000313" key="1">
    <source>
        <dbReference type="Proteomes" id="UP000095283"/>
    </source>
</evidence>
<dbReference type="AlphaFoldDB" id="A0A1I7W833"/>
<organism evidence="1 2">
    <name type="scientific">Heterorhabditis bacteriophora</name>
    <name type="common">Entomopathogenic nematode worm</name>
    <dbReference type="NCBI Taxonomy" id="37862"/>
    <lineage>
        <taxon>Eukaryota</taxon>
        <taxon>Metazoa</taxon>
        <taxon>Ecdysozoa</taxon>
        <taxon>Nematoda</taxon>
        <taxon>Chromadorea</taxon>
        <taxon>Rhabditida</taxon>
        <taxon>Rhabditina</taxon>
        <taxon>Rhabditomorpha</taxon>
        <taxon>Strongyloidea</taxon>
        <taxon>Heterorhabditidae</taxon>
        <taxon>Heterorhabditis</taxon>
    </lineage>
</organism>
<keyword evidence="1" id="KW-1185">Reference proteome</keyword>
<sequence>MEKLRAILGLQRVVSRACSEVDNIVIKNLVNSIPERNFQINRSGINCYVYCLLLLSS</sequence>
<reference evidence="2" key="1">
    <citation type="submission" date="2016-11" db="UniProtKB">
        <authorList>
            <consortium name="WormBaseParasite"/>
        </authorList>
    </citation>
    <scope>IDENTIFICATION</scope>
</reference>
<protein>
    <submittedName>
        <fullName evidence="2">Transposase</fullName>
    </submittedName>
</protein>
<name>A0A1I7W833_HETBA</name>
<accession>A0A1I7W833</accession>